<dbReference type="RefSeq" id="WP_378067747.1">
    <property type="nucleotide sequence ID" value="NZ_JBHSBL010000016.1"/>
</dbReference>
<keyword evidence="1" id="KW-1133">Transmembrane helix</keyword>
<dbReference type="Proteomes" id="UP001595867">
    <property type="component" value="Unassembled WGS sequence"/>
</dbReference>
<feature type="transmembrane region" description="Helical" evidence="1">
    <location>
        <begin position="97"/>
        <end position="117"/>
    </location>
</feature>
<protein>
    <submittedName>
        <fullName evidence="2">Uncharacterized protein</fullName>
    </submittedName>
</protein>
<feature type="transmembrane region" description="Helical" evidence="1">
    <location>
        <begin position="129"/>
        <end position="154"/>
    </location>
</feature>
<evidence type="ECO:0000313" key="2">
    <source>
        <dbReference type="EMBL" id="MFC4066774.1"/>
    </source>
</evidence>
<evidence type="ECO:0000313" key="3">
    <source>
        <dbReference type="Proteomes" id="UP001595867"/>
    </source>
</evidence>
<accession>A0ABV8IV57</accession>
<proteinExistence type="predicted"/>
<comment type="caution">
    <text evidence="2">The sequence shown here is derived from an EMBL/GenBank/DDBJ whole genome shotgun (WGS) entry which is preliminary data.</text>
</comment>
<dbReference type="EMBL" id="JBHSBL010000016">
    <property type="protein sequence ID" value="MFC4066774.1"/>
    <property type="molecule type" value="Genomic_DNA"/>
</dbReference>
<keyword evidence="3" id="KW-1185">Reference proteome</keyword>
<name>A0ABV8IV57_9ACTN</name>
<keyword evidence="1" id="KW-0472">Membrane</keyword>
<keyword evidence="1" id="KW-0812">Transmembrane</keyword>
<sequence>MTIEIVPASSAWRDAYRVPKDLQLEDGPWCSMDLRAGLLPEQNGWICPSCGAWWDRFGRNGRWITAASAVLVDGHFIERDEPDTEPVEIGGLRLDRAAPLVVLSGVVLGGGYAAGRAMRSHADAVPEALLLGLSLIVFGLLLIGAGALLAWRWWTGRTDGGDR</sequence>
<reference evidence="3" key="1">
    <citation type="journal article" date="2019" name="Int. J. Syst. Evol. Microbiol.">
        <title>The Global Catalogue of Microorganisms (GCM) 10K type strain sequencing project: providing services to taxonomists for standard genome sequencing and annotation.</title>
        <authorList>
            <consortium name="The Broad Institute Genomics Platform"/>
            <consortium name="The Broad Institute Genome Sequencing Center for Infectious Disease"/>
            <person name="Wu L."/>
            <person name="Ma J."/>
        </authorList>
    </citation>
    <scope>NUCLEOTIDE SEQUENCE [LARGE SCALE GENOMIC DNA]</scope>
    <source>
        <strain evidence="3">TBRC 5832</strain>
    </source>
</reference>
<organism evidence="2 3">
    <name type="scientific">Actinoplanes subglobosus</name>
    <dbReference type="NCBI Taxonomy" id="1547892"/>
    <lineage>
        <taxon>Bacteria</taxon>
        <taxon>Bacillati</taxon>
        <taxon>Actinomycetota</taxon>
        <taxon>Actinomycetes</taxon>
        <taxon>Micromonosporales</taxon>
        <taxon>Micromonosporaceae</taxon>
        <taxon>Actinoplanes</taxon>
    </lineage>
</organism>
<evidence type="ECO:0000256" key="1">
    <source>
        <dbReference type="SAM" id="Phobius"/>
    </source>
</evidence>
<gene>
    <name evidence="2" type="ORF">ACFO0C_17690</name>
</gene>